<proteinExistence type="inferred from homology"/>
<dbReference type="NCBIfam" id="TIGR00654">
    <property type="entry name" value="PhzF_family"/>
    <property type="match status" value="1"/>
</dbReference>
<evidence type="ECO:0000256" key="1">
    <source>
        <dbReference type="ARBA" id="ARBA00008270"/>
    </source>
</evidence>
<gene>
    <name evidence="3" type="ORF">GOZ95_14790</name>
</gene>
<dbReference type="EMBL" id="WPHM01000007">
    <property type="protein sequence ID" value="MUZ58707.1"/>
    <property type="molecule type" value="Genomic_DNA"/>
</dbReference>
<dbReference type="Gene3D" id="3.10.310.10">
    <property type="entry name" value="Diaminopimelate Epimerase, Chain A, domain 1"/>
    <property type="match status" value="2"/>
</dbReference>
<dbReference type="Pfam" id="PF02567">
    <property type="entry name" value="PhzC-PhzF"/>
    <property type="match status" value="1"/>
</dbReference>
<evidence type="ECO:0000256" key="2">
    <source>
        <dbReference type="PIRSR" id="PIRSR016184-1"/>
    </source>
</evidence>
<dbReference type="PIRSF" id="PIRSF016184">
    <property type="entry name" value="PhzC_PhzF"/>
    <property type="match status" value="1"/>
</dbReference>
<feature type="active site" evidence="2">
    <location>
        <position position="54"/>
    </location>
</feature>
<dbReference type="SUPFAM" id="SSF54506">
    <property type="entry name" value="Diaminopimelate epimerase-like"/>
    <property type="match status" value="1"/>
</dbReference>
<sequence length="299" mass="32231">MQQVFPKFDSLTLWQVDVFSTSPLAGNPAAVIFGGEQIDDLTMQAIARETNLSETVFLLPPDAGGDVRLRIFTTRREIDFAVHPAIAAAHALAEATANREPALALECRLGRVAIHRLGPLSQWHCKVPPARFQPVDLSMDQAAALFGLAKDRIKADRFEIAATGVPWVMVELAASVDLDGLDPDHRAIASMTRKSGAVGVTVFSRTDGDIVASMRSFAPAEGIYEDPVCGSCAGSLGALLLRDDPALSARTAFFVEQGRQLGRPGRISVLPEHDRLWIGGGSCTVLRGQLALRENEWHG</sequence>
<dbReference type="GO" id="GO:0016853">
    <property type="term" value="F:isomerase activity"/>
    <property type="evidence" value="ECO:0007669"/>
    <property type="project" value="UniProtKB-KW"/>
</dbReference>
<dbReference type="Proteomes" id="UP000436692">
    <property type="component" value="Unassembled WGS sequence"/>
</dbReference>
<comment type="caution">
    <text evidence="3">The sequence shown here is derived from an EMBL/GenBank/DDBJ whole genome shotgun (WGS) entry which is preliminary data.</text>
</comment>
<comment type="similarity">
    <text evidence="1">Belongs to the PhzF family.</text>
</comment>
<dbReference type="PANTHER" id="PTHR13774">
    <property type="entry name" value="PHENAZINE BIOSYNTHESIS PROTEIN"/>
    <property type="match status" value="1"/>
</dbReference>
<dbReference type="InterPro" id="IPR003719">
    <property type="entry name" value="Phenazine_PhzF-like"/>
</dbReference>
<organism evidence="3 4">
    <name type="scientific">Agrobacterium vitis</name>
    <name type="common">Rhizobium vitis</name>
    <dbReference type="NCBI Taxonomy" id="373"/>
    <lineage>
        <taxon>Bacteria</taxon>
        <taxon>Pseudomonadati</taxon>
        <taxon>Pseudomonadota</taxon>
        <taxon>Alphaproteobacteria</taxon>
        <taxon>Hyphomicrobiales</taxon>
        <taxon>Rhizobiaceae</taxon>
        <taxon>Rhizobium/Agrobacterium group</taxon>
        <taxon>Agrobacterium</taxon>
    </lineage>
</organism>
<accession>A0AAE4WD55</accession>
<dbReference type="GO" id="GO:0005737">
    <property type="term" value="C:cytoplasm"/>
    <property type="evidence" value="ECO:0007669"/>
    <property type="project" value="TreeGrafter"/>
</dbReference>
<name>A0AAE4WD55_AGRVI</name>
<reference evidence="3 4" key="1">
    <citation type="submission" date="2019-12" db="EMBL/GenBank/DDBJ databases">
        <title>Whole-genome sequencing of Allorhizobium vitis.</title>
        <authorList>
            <person name="Gan H.M."/>
            <person name="Szegedi E."/>
            <person name="Burr T."/>
            <person name="Savka M.A."/>
        </authorList>
    </citation>
    <scope>NUCLEOTIDE SEQUENCE [LARGE SCALE GENOMIC DNA]</scope>
    <source>
        <strain evidence="3 4">CG989</strain>
    </source>
</reference>
<evidence type="ECO:0000313" key="3">
    <source>
        <dbReference type="EMBL" id="MUZ58707.1"/>
    </source>
</evidence>
<keyword evidence="3" id="KW-0413">Isomerase</keyword>
<evidence type="ECO:0000313" key="4">
    <source>
        <dbReference type="Proteomes" id="UP000436692"/>
    </source>
</evidence>
<protein>
    <submittedName>
        <fullName evidence="3">PhzF family phenazine biosynthesis isomerase</fullName>
    </submittedName>
</protein>
<dbReference type="AlphaFoldDB" id="A0AAE4WD55"/>
<dbReference type="PANTHER" id="PTHR13774:SF32">
    <property type="entry name" value="ANTISENSE-ENHANCING SEQUENCE 1"/>
    <property type="match status" value="1"/>
</dbReference>